<dbReference type="Gene3D" id="3.90.70.10">
    <property type="entry name" value="Cysteine proteinases"/>
    <property type="match status" value="1"/>
</dbReference>
<dbReference type="PANTHER" id="PTHR21646:SF86">
    <property type="entry name" value="UBIQUITIN CARBOXYL-TERMINAL HYDROLASE"/>
    <property type="match status" value="1"/>
</dbReference>
<dbReference type="PROSITE" id="PS50235">
    <property type="entry name" value="USP_3"/>
    <property type="match status" value="1"/>
</dbReference>
<dbReference type="AlphaFoldDB" id="A0A1B6ER82"/>
<dbReference type="SUPFAM" id="SSF54001">
    <property type="entry name" value="Cysteine proteinases"/>
    <property type="match status" value="1"/>
</dbReference>
<dbReference type="EMBL" id="GECZ01029516">
    <property type="protein sequence ID" value="JAS40253.1"/>
    <property type="molecule type" value="Transcribed_RNA"/>
</dbReference>
<evidence type="ECO:0000259" key="2">
    <source>
        <dbReference type="PROSITE" id="PS50235"/>
    </source>
</evidence>
<proteinExistence type="predicted"/>
<protein>
    <recommendedName>
        <fullName evidence="2">USP domain-containing protein</fullName>
    </recommendedName>
</protein>
<feature type="non-terminal residue" evidence="3">
    <location>
        <position position="188"/>
    </location>
</feature>
<evidence type="ECO:0000256" key="1">
    <source>
        <dbReference type="SAM" id="MobiDB-lite"/>
    </source>
</evidence>
<accession>A0A1B6ER82</accession>
<sequence>EGYETSSIEPATTVVSDGQSMRSGSIDDVSTFTQSEEGYETCNDSGVSERSSLCEEPNVAAVYRSIISDLFDGKLLSSVECLTCNQISTSVETFQDLSLPIPSREQLDVLHNANMYGGSSVSSSFSAIPQEVSGYYNEWLIWFYDLIRNFFFGPSISLYDCLAAFFSADELKGDNMYSCGKCKKLRNG</sequence>
<gene>
    <name evidence="3" type="ORF">g.47533</name>
</gene>
<reference evidence="3" key="1">
    <citation type="submission" date="2015-11" db="EMBL/GenBank/DDBJ databases">
        <title>De novo transcriptome assembly of four potential Pierce s Disease insect vectors from Arizona vineyards.</title>
        <authorList>
            <person name="Tassone E.E."/>
        </authorList>
    </citation>
    <scope>NUCLEOTIDE SEQUENCE</scope>
</reference>
<dbReference type="PANTHER" id="PTHR21646">
    <property type="entry name" value="UBIQUITIN CARBOXYL-TERMINAL HYDROLASE"/>
    <property type="match status" value="1"/>
</dbReference>
<organism evidence="3">
    <name type="scientific">Cuerna arida</name>
    <dbReference type="NCBI Taxonomy" id="1464854"/>
    <lineage>
        <taxon>Eukaryota</taxon>
        <taxon>Metazoa</taxon>
        <taxon>Ecdysozoa</taxon>
        <taxon>Arthropoda</taxon>
        <taxon>Hexapoda</taxon>
        <taxon>Insecta</taxon>
        <taxon>Pterygota</taxon>
        <taxon>Neoptera</taxon>
        <taxon>Paraneoptera</taxon>
        <taxon>Hemiptera</taxon>
        <taxon>Auchenorrhyncha</taxon>
        <taxon>Membracoidea</taxon>
        <taxon>Cicadellidae</taxon>
        <taxon>Cicadellinae</taxon>
        <taxon>Proconiini</taxon>
        <taxon>Cuerna</taxon>
    </lineage>
</organism>
<feature type="non-terminal residue" evidence="3">
    <location>
        <position position="1"/>
    </location>
</feature>
<name>A0A1B6ER82_9HEMI</name>
<dbReference type="InterPro" id="IPR028889">
    <property type="entry name" value="USP"/>
</dbReference>
<feature type="region of interest" description="Disordered" evidence="1">
    <location>
        <begin position="1"/>
        <end position="50"/>
    </location>
</feature>
<dbReference type="InterPro" id="IPR038765">
    <property type="entry name" value="Papain-like_cys_pep_sf"/>
</dbReference>
<evidence type="ECO:0000313" key="3">
    <source>
        <dbReference type="EMBL" id="JAS40253.1"/>
    </source>
</evidence>
<dbReference type="InterPro" id="IPR050185">
    <property type="entry name" value="Ub_carboxyl-term_hydrolase"/>
</dbReference>
<feature type="domain" description="USP" evidence="2">
    <location>
        <begin position="1"/>
        <end position="188"/>
    </location>
</feature>